<accession>A0A5B7IZH4</accession>
<evidence type="ECO:0000313" key="1">
    <source>
        <dbReference type="EMBL" id="MPC86837.1"/>
    </source>
</evidence>
<name>A0A5B7IZH4_PORTR</name>
<sequence>MRLGRLTRTLHSHP</sequence>
<comment type="caution">
    <text evidence="1">The sequence shown here is derived from an EMBL/GenBank/DDBJ whole genome shotgun (WGS) entry which is preliminary data.</text>
</comment>
<evidence type="ECO:0000313" key="2">
    <source>
        <dbReference type="Proteomes" id="UP000324222"/>
    </source>
</evidence>
<dbReference type="Proteomes" id="UP000324222">
    <property type="component" value="Unassembled WGS sequence"/>
</dbReference>
<dbReference type="EMBL" id="VSRR010072643">
    <property type="protein sequence ID" value="MPC86837.1"/>
    <property type="molecule type" value="Genomic_DNA"/>
</dbReference>
<reference evidence="1 2" key="1">
    <citation type="submission" date="2019-05" db="EMBL/GenBank/DDBJ databases">
        <title>Another draft genome of Portunus trituberculatus and its Hox gene families provides insights of decapod evolution.</title>
        <authorList>
            <person name="Jeong J.-H."/>
            <person name="Song I."/>
            <person name="Kim S."/>
            <person name="Choi T."/>
            <person name="Kim D."/>
            <person name="Ryu S."/>
            <person name="Kim W."/>
        </authorList>
    </citation>
    <scope>NUCLEOTIDE SEQUENCE [LARGE SCALE GENOMIC DNA]</scope>
    <source>
        <tissue evidence="1">Muscle</tissue>
    </source>
</reference>
<organism evidence="1 2">
    <name type="scientific">Portunus trituberculatus</name>
    <name type="common">Swimming crab</name>
    <name type="synonym">Neptunus trituberculatus</name>
    <dbReference type="NCBI Taxonomy" id="210409"/>
    <lineage>
        <taxon>Eukaryota</taxon>
        <taxon>Metazoa</taxon>
        <taxon>Ecdysozoa</taxon>
        <taxon>Arthropoda</taxon>
        <taxon>Crustacea</taxon>
        <taxon>Multicrustacea</taxon>
        <taxon>Malacostraca</taxon>
        <taxon>Eumalacostraca</taxon>
        <taxon>Eucarida</taxon>
        <taxon>Decapoda</taxon>
        <taxon>Pleocyemata</taxon>
        <taxon>Brachyura</taxon>
        <taxon>Eubrachyura</taxon>
        <taxon>Portunoidea</taxon>
        <taxon>Portunidae</taxon>
        <taxon>Portuninae</taxon>
        <taxon>Portunus</taxon>
    </lineage>
</organism>
<proteinExistence type="predicted"/>
<keyword evidence="2" id="KW-1185">Reference proteome</keyword>
<protein>
    <submittedName>
        <fullName evidence="1">Uncharacterized protein</fullName>
    </submittedName>
</protein>
<gene>
    <name evidence="1" type="ORF">E2C01_081673</name>
</gene>